<feature type="region of interest" description="Disordered" evidence="1">
    <location>
        <begin position="158"/>
        <end position="187"/>
    </location>
</feature>
<proteinExistence type="predicted"/>
<dbReference type="InterPro" id="IPR050933">
    <property type="entry name" value="Circadian_TF"/>
</dbReference>
<name>A0ABQ0EWL0_APOSI</name>
<sequence>MATAIFGYLPQELLGTSCCEYFHQDDHSSLTDKHKAALQSKEKILTDSDRLSEGRLLRNAEEQVVQLHEPLDQRAGVHRLCQHPGFRGRSETRISLLQGSSSQSSEGKLDLQIRDDNSDASSGTILHQRARHFHGTVLGAGSIGTDIANEGLSLRSASTREPFAGSPSDTEGLAAAEQHQSTEPAHPHGPLLRVLDCSKLTIKAKTCRAVVVHAFNPSTWEAEAGGSSEFEASLVYKGDSAQLGFDALCGSDDSTAMAALMNYLEAEGSLGDAGDFSDIQWTL</sequence>
<dbReference type="Gene3D" id="3.30.450.20">
    <property type="entry name" value="PAS domain"/>
    <property type="match status" value="1"/>
</dbReference>
<evidence type="ECO:0000313" key="4">
    <source>
        <dbReference type="Proteomes" id="UP001623349"/>
    </source>
</evidence>
<protein>
    <submittedName>
        <fullName evidence="3">Aryl hydrocarbon receptor nuclear translocator-like protein 2</fullName>
    </submittedName>
</protein>
<gene>
    <name evidence="3" type="ORF">APTSU1_000667100</name>
</gene>
<feature type="region of interest" description="Disordered" evidence="1">
    <location>
        <begin position="95"/>
        <end position="116"/>
    </location>
</feature>
<reference evidence="3 4" key="1">
    <citation type="submission" date="2024-08" db="EMBL/GenBank/DDBJ databases">
        <title>The draft genome of Apodemus speciosus.</title>
        <authorList>
            <person name="Nabeshima K."/>
            <person name="Suzuki S."/>
            <person name="Onuma M."/>
        </authorList>
    </citation>
    <scope>NUCLEOTIDE SEQUENCE [LARGE SCALE GENOMIC DNA]</scope>
    <source>
        <strain evidence="3">IB14-021</strain>
    </source>
</reference>
<comment type="caution">
    <text evidence="3">The sequence shown here is derived from an EMBL/GenBank/DDBJ whole genome shotgun (WGS) entry which is preliminary data.</text>
</comment>
<dbReference type="SUPFAM" id="SSF55785">
    <property type="entry name" value="PYP-like sensor domain (PAS domain)"/>
    <property type="match status" value="1"/>
</dbReference>
<evidence type="ECO:0000256" key="1">
    <source>
        <dbReference type="SAM" id="MobiDB-lite"/>
    </source>
</evidence>
<feature type="domain" description="PAS" evidence="2">
    <location>
        <begin position="1"/>
        <end position="41"/>
    </location>
</feature>
<dbReference type="CDD" id="cd00130">
    <property type="entry name" value="PAS"/>
    <property type="match status" value="1"/>
</dbReference>
<accession>A0ABQ0EWL0</accession>
<dbReference type="Proteomes" id="UP001623349">
    <property type="component" value="Unassembled WGS sequence"/>
</dbReference>
<dbReference type="PROSITE" id="PS50112">
    <property type="entry name" value="PAS"/>
    <property type="match status" value="1"/>
</dbReference>
<evidence type="ECO:0000313" key="3">
    <source>
        <dbReference type="EMBL" id="GAB1291441.1"/>
    </source>
</evidence>
<evidence type="ECO:0000259" key="2">
    <source>
        <dbReference type="PROSITE" id="PS50112"/>
    </source>
</evidence>
<feature type="compositionally biased region" description="Low complexity" evidence="1">
    <location>
        <begin position="95"/>
        <end position="105"/>
    </location>
</feature>
<dbReference type="InterPro" id="IPR000014">
    <property type="entry name" value="PAS"/>
</dbReference>
<dbReference type="EMBL" id="BAAFST010000006">
    <property type="protein sequence ID" value="GAB1291441.1"/>
    <property type="molecule type" value="Genomic_DNA"/>
</dbReference>
<dbReference type="InterPro" id="IPR035965">
    <property type="entry name" value="PAS-like_dom_sf"/>
</dbReference>
<keyword evidence="4" id="KW-1185">Reference proteome</keyword>
<organism evidence="3 4">
    <name type="scientific">Apodemus speciosus</name>
    <name type="common">Large Japanese field mouse</name>
    <dbReference type="NCBI Taxonomy" id="105296"/>
    <lineage>
        <taxon>Eukaryota</taxon>
        <taxon>Metazoa</taxon>
        <taxon>Chordata</taxon>
        <taxon>Craniata</taxon>
        <taxon>Vertebrata</taxon>
        <taxon>Euteleostomi</taxon>
        <taxon>Mammalia</taxon>
        <taxon>Eutheria</taxon>
        <taxon>Euarchontoglires</taxon>
        <taxon>Glires</taxon>
        <taxon>Rodentia</taxon>
        <taxon>Myomorpha</taxon>
        <taxon>Muroidea</taxon>
        <taxon>Muridae</taxon>
        <taxon>Murinae</taxon>
        <taxon>Apodemus</taxon>
    </lineage>
</organism>
<dbReference type="PANTHER" id="PTHR23042">
    <property type="entry name" value="CIRCADIAN PROTEIN CLOCK/ARNT/BMAL/PAS"/>
    <property type="match status" value="1"/>
</dbReference>
<feature type="compositionally biased region" description="Basic and acidic residues" evidence="1">
    <location>
        <begin position="107"/>
        <end position="116"/>
    </location>
</feature>